<sequence>MSQSDPDETIPREPDATPSEPPGPNVETTDELTVSDDEVELERTIGLTGGVAVGVGTVVGAGIFVFPGFAAGRAGPAAALSFALGAREEPDDWIDSEVLLSETPLQVIVDAASIGTDPVLLGESRPTVRELVFGEPSERIADRSLAPTVVVRRLPALSDDETEDGEEDG</sequence>
<dbReference type="AlphaFoldDB" id="A0A1H8MW97"/>
<organism evidence="2 3">
    <name type="scientific">Halogranum amylolyticum</name>
    <dbReference type="NCBI Taxonomy" id="660520"/>
    <lineage>
        <taxon>Archaea</taxon>
        <taxon>Methanobacteriati</taxon>
        <taxon>Methanobacteriota</taxon>
        <taxon>Stenosarchaea group</taxon>
        <taxon>Halobacteria</taxon>
        <taxon>Halobacteriales</taxon>
        <taxon>Haloferacaceae</taxon>
    </lineage>
</organism>
<evidence type="ECO:0000313" key="3">
    <source>
        <dbReference type="Proteomes" id="UP000199126"/>
    </source>
</evidence>
<protein>
    <submittedName>
        <fullName evidence="2">Uncharacterized protein</fullName>
    </submittedName>
</protein>
<evidence type="ECO:0000256" key="1">
    <source>
        <dbReference type="SAM" id="MobiDB-lite"/>
    </source>
</evidence>
<dbReference type="RefSeq" id="WP_394327939.1">
    <property type="nucleotide sequence ID" value="NZ_FODV01000001.1"/>
</dbReference>
<gene>
    <name evidence="2" type="ORF">SAMN04487948_101133</name>
</gene>
<dbReference type="Proteomes" id="UP000199126">
    <property type="component" value="Unassembled WGS sequence"/>
</dbReference>
<dbReference type="Gene3D" id="1.20.1740.10">
    <property type="entry name" value="Amino acid/polyamine transporter I"/>
    <property type="match status" value="1"/>
</dbReference>
<dbReference type="EMBL" id="FODV01000001">
    <property type="protein sequence ID" value="SEO21526.1"/>
    <property type="molecule type" value="Genomic_DNA"/>
</dbReference>
<name>A0A1H8MW97_9EURY</name>
<feature type="region of interest" description="Disordered" evidence="1">
    <location>
        <begin position="1"/>
        <end position="35"/>
    </location>
</feature>
<accession>A0A1H8MW97</accession>
<evidence type="ECO:0000313" key="2">
    <source>
        <dbReference type="EMBL" id="SEO21526.1"/>
    </source>
</evidence>
<reference evidence="3" key="1">
    <citation type="submission" date="2016-10" db="EMBL/GenBank/DDBJ databases">
        <authorList>
            <person name="Varghese N."/>
            <person name="Submissions S."/>
        </authorList>
    </citation>
    <scope>NUCLEOTIDE SEQUENCE [LARGE SCALE GENOMIC DNA]</scope>
    <source>
        <strain evidence="3">CGMCC 1.10121</strain>
    </source>
</reference>
<proteinExistence type="predicted"/>
<keyword evidence="3" id="KW-1185">Reference proteome</keyword>